<reference evidence="2" key="1">
    <citation type="submission" date="2022-11" db="EMBL/GenBank/DDBJ databases">
        <title>Biodiversity and phylogenetic relationships of bacteria.</title>
        <authorList>
            <person name="Machado R.A.R."/>
            <person name="Bhat A."/>
            <person name="Loulou A."/>
            <person name="Kallel S."/>
        </authorList>
    </citation>
    <scope>NUCLEOTIDE SEQUENCE</scope>
    <source>
        <strain evidence="2">E-TC7</strain>
    </source>
</reference>
<dbReference type="Proteomes" id="UP001146015">
    <property type="component" value="Unassembled WGS sequence"/>
</dbReference>
<keyword evidence="3" id="KW-1185">Reference proteome</keyword>
<evidence type="ECO:0000256" key="1">
    <source>
        <dbReference type="SAM" id="Phobius"/>
    </source>
</evidence>
<dbReference type="CDD" id="cd00156">
    <property type="entry name" value="REC"/>
    <property type="match status" value="1"/>
</dbReference>
<evidence type="ECO:0000313" key="3">
    <source>
        <dbReference type="Proteomes" id="UP001146015"/>
    </source>
</evidence>
<keyword evidence="1" id="KW-0812">Transmembrane</keyword>
<evidence type="ECO:0000313" key="2">
    <source>
        <dbReference type="EMBL" id="MCX5576365.1"/>
    </source>
</evidence>
<sequence length="390" mass="45055">MIVEDDIIKRNDIISFFNLHGIMPPAIYSVDNVADALLNLRKIKFDIVVLDLNLPLRRNAPSPTKDGGKKILYSLPNKRYIAPTYLLGLTQFDDYQIANEPDFRQFDFNIYSYNNDSWKKILENKINWLLKNVTVTNDRTTDQKILILTHGIMTSGSWTKKVEDTILDSNIKVIKYQYPHFSALKIILPWTRQKILKGYKVFIENILISNPECELNFISHSFGTFMTIKSLDESDISYMPNINNVLLCGSVLRSDYDINQFISKFNIKNLVNECGVNDLPLLICNLTCYGLGHAGRIGFQGYNEALSNRYYNGGHSDFFDKEYILSDWKSIIESEKVKCIDERKNSTYYDNFESTMNLISPFTKLLVIITMIIITIYVLPLGLLRLFSYI</sequence>
<keyword evidence="1" id="KW-0472">Membrane</keyword>
<comment type="caution">
    <text evidence="2">The sequence shown here is derived from an EMBL/GenBank/DDBJ whole genome shotgun (WGS) entry which is preliminary data.</text>
</comment>
<dbReference type="SUPFAM" id="SSF52172">
    <property type="entry name" value="CheY-like"/>
    <property type="match status" value="1"/>
</dbReference>
<keyword evidence="1" id="KW-1133">Transmembrane helix</keyword>
<organism evidence="2 3">
    <name type="scientific">Enterobacter nematophilus</name>
    <dbReference type="NCBI Taxonomy" id="2994648"/>
    <lineage>
        <taxon>Bacteria</taxon>
        <taxon>Pseudomonadati</taxon>
        <taxon>Pseudomonadota</taxon>
        <taxon>Gammaproteobacteria</taxon>
        <taxon>Enterobacterales</taxon>
        <taxon>Enterobacteriaceae</taxon>
        <taxon>Enterobacter</taxon>
    </lineage>
</organism>
<feature type="transmembrane region" description="Helical" evidence="1">
    <location>
        <begin position="365"/>
        <end position="387"/>
    </location>
</feature>
<dbReference type="InterPro" id="IPR011006">
    <property type="entry name" value="CheY-like_superfamily"/>
</dbReference>
<accession>A0ABT3W2S7</accession>
<proteinExistence type="predicted"/>
<name>A0ABT3W2S7_9ENTR</name>
<gene>
    <name evidence="2" type="ORF">OSH03_20660</name>
</gene>
<dbReference type="EMBL" id="JAPKNE010000012">
    <property type="protein sequence ID" value="MCX5576365.1"/>
    <property type="molecule type" value="Genomic_DNA"/>
</dbReference>
<dbReference type="RefSeq" id="WP_266179965.1">
    <property type="nucleotide sequence ID" value="NZ_JAPKNE010000012.1"/>
</dbReference>
<protein>
    <submittedName>
        <fullName evidence="2">Response regulator</fullName>
    </submittedName>
</protein>